<gene>
    <name evidence="4" type="ORF">JQS30_13675</name>
</gene>
<evidence type="ECO:0000256" key="2">
    <source>
        <dbReference type="ARBA" id="ARBA00022695"/>
    </source>
</evidence>
<dbReference type="SUPFAM" id="SSF52374">
    <property type="entry name" value="Nucleotidylyl transferase"/>
    <property type="match status" value="1"/>
</dbReference>
<dbReference type="Pfam" id="PF01467">
    <property type="entry name" value="CTP_transf_like"/>
    <property type="match status" value="1"/>
</dbReference>
<dbReference type="KEGG" id="nav:JQS30_13675"/>
<dbReference type="PANTHER" id="PTHR43793">
    <property type="entry name" value="FAD SYNTHASE"/>
    <property type="match status" value="1"/>
</dbReference>
<sequence length="138" mass="15900">MKRPVVYTAGTFDLFHVGHLRILKSAAELGETLIVGVSTDELVESYKNIRPTIPFEERLEIVNNIQGVDLAIPQRTQDKFEMWERLQFDTWVVGDDWFDSDKYQGYRKQLMDVGVNCVFLPYTQGVSSTLRRKLLAGE</sequence>
<dbReference type="AlphaFoldDB" id="A0A895XMN9"/>
<dbReference type="NCBIfam" id="TIGR00125">
    <property type="entry name" value="cyt_tran_rel"/>
    <property type="match status" value="1"/>
</dbReference>
<evidence type="ECO:0000313" key="5">
    <source>
        <dbReference type="Proteomes" id="UP000662939"/>
    </source>
</evidence>
<proteinExistence type="predicted"/>
<keyword evidence="2 4" id="KW-0548">Nucleotidyltransferase</keyword>
<dbReference type="InterPro" id="IPR004821">
    <property type="entry name" value="Cyt_trans-like"/>
</dbReference>
<dbReference type="InterPro" id="IPR014729">
    <property type="entry name" value="Rossmann-like_a/b/a_fold"/>
</dbReference>
<keyword evidence="1" id="KW-0808">Transferase</keyword>
<dbReference type="RefSeq" id="WP_213170802.1">
    <property type="nucleotide sequence ID" value="NZ_CP070496.1"/>
</dbReference>
<dbReference type="InterPro" id="IPR050385">
    <property type="entry name" value="Archaeal_FAD_synthase"/>
</dbReference>
<dbReference type="PANTHER" id="PTHR43793:SF1">
    <property type="entry name" value="FAD SYNTHASE"/>
    <property type="match status" value="1"/>
</dbReference>
<dbReference type="Proteomes" id="UP000662939">
    <property type="component" value="Chromosome"/>
</dbReference>
<dbReference type="Gene3D" id="3.40.50.620">
    <property type="entry name" value="HUPs"/>
    <property type="match status" value="1"/>
</dbReference>
<feature type="domain" description="Cytidyltransferase-like" evidence="3">
    <location>
        <begin position="7"/>
        <end position="132"/>
    </location>
</feature>
<dbReference type="EMBL" id="CP070496">
    <property type="protein sequence ID" value="QSB04803.1"/>
    <property type="molecule type" value="Genomic_DNA"/>
</dbReference>
<evidence type="ECO:0000259" key="3">
    <source>
        <dbReference type="Pfam" id="PF01467"/>
    </source>
</evidence>
<evidence type="ECO:0000256" key="1">
    <source>
        <dbReference type="ARBA" id="ARBA00022679"/>
    </source>
</evidence>
<organism evidence="4 5">
    <name type="scientific">Natronoglycomyces albus</name>
    <dbReference type="NCBI Taxonomy" id="2811108"/>
    <lineage>
        <taxon>Bacteria</taxon>
        <taxon>Bacillati</taxon>
        <taxon>Actinomycetota</taxon>
        <taxon>Actinomycetes</taxon>
        <taxon>Glycomycetales</taxon>
        <taxon>Glycomycetaceae</taxon>
        <taxon>Natronoglycomyces</taxon>
    </lineage>
</organism>
<name>A0A895XMN9_9ACTN</name>
<keyword evidence="5" id="KW-1185">Reference proteome</keyword>
<reference evidence="4" key="1">
    <citation type="submission" date="2021-02" db="EMBL/GenBank/DDBJ databases">
        <title>Natronoglycomyces albus gen. nov., sp. nov, a haloalkaliphilic actinobacterium from a soda solonchak soil.</title>
        <authorList>
            <person name="Sorokin D.Y."/>
            <person name="Khijniak T.V."/>
            <person name="Zakharycheva A.P."/>
            <person name="Boueva O.V."/>
            <person name="Ariskina E.V."/>
            <person name="Hahnke R.L."/>
            <person name="Bunk B."/>
            <person name="Sproer C."/>
            <person name="Schumann P."/>
            <person name="Evtushenko L.I."/>
            <person name="Kublanov I.V."/>
        </authorList>
    </citation>
    <scope>NUCLEOTIDE SEQUENCE</scope>
    <source>
        <strain evidence="4">DSM 106290</strain>
    </source>
</reference>
<protein>
    <submittedName>
        <fullName evidence="4">Adenylyltransferase/cytidyltransferase family protein</fullName>
    </submittedName>
</protein>
<accession>A0A895XMN9</accession>
<evidence type="ECO:0000313" key="4">
    <source>
        <dbReference type="EMBL" id="QSB04803.1"/>
    </source>
</evidence>
<dbReference type="GO" id="GO:0016779">
    <property type="term" value="F:nucleotidyltransferase activity"/>
    <property type="evidence" value="ECO:0007669"/>
    <property type="project" value="UniProtKB-KW"/>
</dbReference>